<keyword evidence="4" id="KW-1185">Reference proteome</keyword>
<proteinExistence type="predicted"/>
<name>A0A101XRL0_9BACL</name>
<dbReference type="EMBL" id="LPVJ01000055">
    <property type="protein sequence ID" value="KUO95205.1"/>
    <property type="molecule type" value="Genomic_DNA"/>
</dbReference>
<accession>A0A101XRL0</accession>
<dbReference type="Proteomes" id="UP000053557">
    <property type="component" value="Unassembled WGS sequence"/>
</dbReference>
<gene>
    <name evidence="3" type="ORF">ATW55_03245</name>
    <name evidence="2" type="ORF">ATW55_15355</name>
</gene>
<dbReference type="EMBL" id="LPVJ01000019">
    <property type="protein sequence ID" value="KUO96250.1"/>
    <property type="molecule type" value="Genomic_DNA"/>
</dbReference>
<evidence type="ECO:0000313" key="2">
    <source>
        <dbReference type="EMBL" id="KUO95205.1"/>
    </source>
</evidence>
<organism evidence="3 4">
    <name type="scientific">Ferroacidibacillus organovorans</name>
    <dbReference type="NCBI Taxonomy" id="1765683"/>
    <lineage>
        <taxon>Bacteria</taxon>
        <taxon>Bacillati</taxon>
        <taxon>Bacillota</taxon>
        <taxon>Bacilli</taxon>
        <taxon>Bacillales</taxon>
        <taxon>Alicyclobacillaceae</taxon>
        <taxon>Ferroacidibacillus</taxon>
    </lineage>
</organism>
<evidence type="ECO:0000313" key="3">
    <source>
        <dbReference type="EMBL" id="KUO96250.1"/>
    </source>
</evidence>
<dbReference type="RefSeq" id="WP_067714057.1">
    <property type="nucleotide sequence ID" value="NZ_LPVJ01000019.1"/>
</dbReference>
<sequence length="290" mass="31843">MPQPSKTIRLYLIDGSTSGMIQAELSNWTGKVYRIPRLFAARASDRTDLRGAGSYLLVGKDVADPARDVLYVGETEGIAERLRQHLDKKEFWQEAFAIVSKDENLNKAHVRYMEYRFVEMATKAAKVSIDNTKMPVRPAISEPDAAEMEEFIGNAALLISTLGYKGLDEIITAETLESPVFFIQATRGADARGVVTSEGFVVFKDSTMANSEAASIPSGIVKLRKSLMDQGIVQQGANGYRFTINYFFSSPSQAASVVLGRSANGRTEWKTSAGKVLKAFEDSDHGNYSS</sequence>
<dbReference type="CDD" id="cd10447">
    <property type="entry name" value="GIY-YIG_unchar_2"/>
    <property type="match status" value="1"/>
</dbReference>
<protein>
    <recommendedName>
        <fullName evidence="1">DUF4357 domain-containing protein</fullName>
    </recommendedName>
</protein>
<dbReference type="OrthoDB" id="2656488at2"/>
<dbReference type="InterPro" id="IPR025579">
    <property type="entry name" value="DUF4357"/>
</dbReference>
<evidence type="ECO:0000313" key="4">
    <source>
        <dbReference type="Proteomes" id="UP000053557"/>
    </source>
</evidence>
<reference evidence="3 4" key="1">
    <citation type="submission" date="2015-12" db="EMBL/GenBank/DDBJ databases">
        <title>Draft genome sequence of Acidibacillus ferrooxidans ITV001, isolated from a chalcopyrite acid mine drainage site in Brazil.</title>
        <authorList>
            <person name="Dall'Agnol H."/>
            <person name="Nancucheo I."/>
            <person name="Johnson B."/>
            <person name="Oliveira R."/>
            <person name="Leite L."/>
            <person name="Pylro V."/>
            <person name="Nunes G.L."/>
            <person name="Tzotzos G."/>
            <person name="Fernandes G.R."/>
            <person name="Dutra J."/>
            <person name="Orellana S.C."/>
            <person name="Oliveira G."/>
        </authorList>
    </citation>
    <scope>NUCLEOTIDE SEQUENCE [LARGE SCALE GENOMIC DNA]</scope>
    <source>
        <strain evidence="3">ITV001</strain>
        <strain evidence="4">ITV01</strain>
    </source>
</reference>
<evidence type="ECO:0000259" key="1">
    <source>
        <dbReference type="Pfam" id="PF14267"/>
    </source>
</evidence>
<comment type="caution">
    <text evidence="3">The sequence shown here is derived from an EMBL/GenBank/DDBJ whole genome shotgun (WGS) entry which is preliminary data.</text>
</comment>
<feature type="domain" description="DUF4357" evidence="1">
    <location>
        <begin position="224"/>
        <end position="277"/>
    </location>
</feature>
<dbReference type="Pfam" id="PF14267">
    <property type="entry name" value="DUF4357"/>
    <property type="match status" value="1"/>
</dbReference>
<dbReference type="AlphaFoldDB" id="A0A101XRL0"/>